<gene>
    <name evidence="1" type="ORF">HQ43_00410</name>
</gene>
<organism evidence="1 2">
    <name type="scientific">Porphyromonas canoris</name>
    <dbReference type="NCBI Taxonomy" id="36875"/>
    <lineage>
        <taxon>Bacteria</taxon>
        <taxon>Pseudomonadati</taxon>
        <taxon>Bacteroidota</taxon>
        <taxon>Bacteroidia</taxon>
        <taxon>Bacteroidales</taxon>
        <taxon>Porphyromonadaceae</taxon>
        <taxon>Porphyromonas</taxon>
    </lineage>
</organism>
<evidence type="ECO:0000313" key="2">
    <source>
        <dbReference type="Proteomes" id="UP000030101"/>
    </source>
</evidence>
<name>A0ABR4XN87_9PORP</name>
<dbReference type="Pfam" id="PF16115">
    <property type="entry name" value="DUF4831"/>
    <property type="match status" value="1"/>
</dbReference>
<protein>
    <recommendedName>
        <fullName evidence="3">DUF4831 domain-containing protein</fullName>
    </recommendedName>
</protein>
<sequence>MLALSFWGVEAQTKVEKHTDTGGKKSPGVVYSLPETKVRLHLLVEKKVSTPGIYARFSRQHLGLEAVSVARTLYELKGIRLETYGIPDRDKVYHVQFKEGSVAPFVMLTEDGLLCAVNTEYTPNEIQPFAEEIRKAEEANVRRFEPSFSPEYLQATSPQKRAEIVAREIHTLREARTSIVSGEAEQSFPDGQALKLALDNINAQERALSELFTGYTTSTLERITIDNLSADSISNSVAFRFSEMEGVLDKEDLSGEPIYMGVKIEDQAPALTPKEAEKAEKSLKGIVYNRPGRVEITLRRDGKILLQEKVYIAQLGTKEALAPALFNNKKHAPAVIRLTFFPATGALERIYEQ</sequence>
<dbReference type="InterPro" id="IPR032265">
    <property type="entry name" value="DUF4831"/>
</dbReference>
<keyword evidence="2" id="KW-1185">Reference proteome</keyword>
<accession>A0ABR4XN87</accession>
<comment type="caution">
    <text evidence="1">The sequence shown here is derived from an EMBL/GenBank/DDBJ whole genome shotgun (WGS) entry which is preliminary data.</text>
</comment>
<dbReference type="RefSeq" id="WP_161785850.1">
    <property type="nucleotide sequence ID" value="NZ_JQZV01000001.1"/>
</dbReference>
<dbReference type="EMBL" id="JQZV01000001">
    <property type="protein sequence ID" value="KGN93636.1"/>
    <property type="molecule type" value="Genomic_DNA"/>
</dbReference>
<evidence type="ECO:0000313" key="1">
    <source>
        <dbReference type="EMBL" id="KGN93636.1"/>
    </source>
</evidence>
<dbReference type="Proteomes" id="UP000030101">
    <property type="component" value="Unassembled WGS sequence"/>
</dbReference>
<evidence type="ECO:0008006" key="3">
    <source>
        <dbReference type="Google" id="ProtNLM"/>
    </source>
</evidence>
<reference evidence="1 2" key="1">
    <citation type="submission" date="2014-08" db="EMBL/GenBank/DDBJ databases">
        <title>Porphyromonas canoris strain:OH2762 Genome sequencing.</title>
        <authorList>
            <person name="Wallis C."/>
            <person name="Deusch O."/>
            <person name="O'Flynn C."/>
            <person name="Davis I."/>
            <person name="Jospin G."/>
            <person name="Darling A.E."/>
            <person name="Coil D.A."/>
            <person name="Alexiev A."/>
            <person name="Horsfall A."/>
            <person name="Kirkwood N."/>
            <person name="Harris S."/>
            <person name="Eisen J.A."/>
        </authorList>
    </citation>
    <scope>NUCLEOTIDE SEQUENCE [LARGE SCALE GENOMIC DNA]</scope>
    <source>
        <strain evidence="2">COT-108 OH2762</strain>
    </source>
</reference>
<proteinExistence type="predicted"/>